<dbReference type="Proteomes" id="UP000190787">
    <property type="component" value="Unassembled WGS sequence"/>
</dbReference>
<organism evidence="1 2">
    <name type="scientific">Thioclava sediminum</name>
    <dbReference type="NCBI Taxonomy" id="1915319"/>
    <lineage>
        <taxon>Bacteria</taxon>
        <taxon>Pseudomonadati</taxon>
        <taxon>Pseudomonadota</taxon>
        <taxon>Alphaproteobacteria</taxon>
        <taxon>Rhodobacterales</taxon>
        <taxon>Paracoccaceae</taxon>
        <taxon>Thioclava</taxon>
    </lineage>
</organism>
<proteinExistence type="predicted"/>
<evidence type="ECO:0000313" key="2">
    <source>
        <dbReference type="Proteomes" id="UP000190787"/>
    </source>
</evidence>
<comment type="caution">
    <text evidence="1">The sequence shown here is derived from an EMBL/GenBank/DDBJ whole genome shotgun (WGS) entry which is preliminary data.</text>
</comment>
<dbReference type="EMBL" id="MPZV01000006">
    <property type="protein sequence ID" value="OOY22463.1"/>
    <property type="molecule type" value="Genomic_DNA"/>
</dbReference>
<sequence length="127" mass="14359">MHGKHQFSKRPSALFLRIPGLLLTSEECARVVFRPGLAKAFEVRCEVVIAHRLVFEFEFFPNVIATKENAIEMLTSEVDVIDVTDLSESVCNNACDVVRVNALVAQNGREFSVRSHALCIRERFHTL</sequence>
<gene>
    <name evidence="1" type="ORF">BMI91_19470</name>
</gene>
<reference evidence="1 2" key="1">
    <citation type="submission" date="2016-11" db="EMBL/GenBank/DDBJ databases">
        <title>A multilocus sequence analysis scheme for characterization of bacteria in the genus Thioclava.</title>
        <authorList>
            <person name="Liu Y."/>
            <person name="Shao Z."/>
        </authorList>
    </citation>
    <scope>NUCLEOTIDE SEQUENCE [LARGE SCALE GENOMIC DNA]</scope>
    <source>
        <strain evidence="1 2">TAW-CT134</strain>
    </source>
</reference>
<evidence type="ECO:0000313" key="1">
    <source>
        <dbReference type="EMBL" id="OOY22463.1"/>
    </source>
</evidence>
<protein>
    <submittedName>
        <fullName evidence="1">Uncharacterized protein</fullName>
    </submittedName>
</protein>
<keyword evidence="2" id="KW-1185">Reference proteome</keyword>
<accession>A0ABX3MS68</accession>
<name>A0ABX3MS68_9RHOB</name>